<keyword evidence="3" id="KW-1185">Reference proteome</keyword>
<name>A0A9W7B6T4_9STRA</name>
<keyword evidence="1" id="KW-0732">Signal</keyword>
<evidence type="ECO:0000256" key="1">
    <source>
        <dbReference type="SAM" id="SignalP"/>
    </source>
</evidence>
<sequence length="155" mass="17490">MYLPLSVVTALWLFSAVHSASTATDCNTETNENWKTLVCSETADNVDTNCFFKEKQQPLTVRVAKEMITMAVRARRIQLTLNEGYGDRDLLGMVDSLDLAVASFYNRVVDEVDHVTAVVEGWSFIEEDVWPGLAKTREEIKRYIHGNICQQVLDG</sequence>
<evidence type="ECO:0000313" key="3">
    <source>
        <dbReference type="Proteomes" id="UP001165085"/>
    </source>
</evidence>
<accession>A0A9W7B6T4</accession>
<protein>
    <submittedName>
        <fullName evidence="2">Uncharacterized protein</fullName>
    </submittedName>
</protein>
<gene>
    <name evidence="2" type="ORF">TrST_g10928</name>
</gene>
<dbReference type="Proteomes" id="UP001165085">
    <property type="component" value="Unassembled WGS sequence"/>
</dbReference>
<organism evidence="2 3">
    <name type="scientific">Triparma strigata</name>
    <dbReference type="NCBI Taxonomy" id="1606541"/>
    <lineage>
        <taxon>Eukaryota</taxon>
        <taxon>Sar</taxon>
        <taxon>Stramenopiles</taxon>
        <taxon>Ochrophyta</taxon>
        <taxon>Bolidophyceae</taxon>
        <taxon>Parmales</taxon>
        <taxon>Triparmaceae</taxon>
        <taxon>Triparma</taxon>
    </lineage>
</organism>
<proteinExistence type="predicted"/>
<evidence type="ECO:0000313" key="2">
    <source>
        <dbReference type="EMBL" id="GMH85241.1"/>
    </source>
</evidence>
<dbReference type="EMBL" id="BRXY01000300">
    <property type="protein sequence ID" value="GMH85241.1"/>
    <property type="molecule type" value="Genomic_DNA"/>
</dbReference>
<dbReference type="AlphaFoldDB" id="A0A9W7B6T4"/>
<comment type="caution">
    <text evidence="2">The sequence shown here is derived from an EMBL/GenBank/DDBJ whole genome shotgun (WGS) entry which is preliminary data.</text>
</comment>
<feature type="chain" id="PRO_5040789906" evidence="1">
    <location>
        <begin position="20"/>
        <end position="155"/>
    </location>
</feature>
<reference evidence="3" key="1">
    <citation type="journal article" date="2023" name="Commun. Biol.">
        <title>Genome analysis of Parmales, the sister group of diatoms, reveals the evolutionary specialization of diatoms from phago-mixotrophs to photoautotrophs.</title>
        <authorList>
            <person name="Ban H."/>
            <person name="Sato S."/>
            <person name="Yoshikawa S."/>
            <person name="Yamada K."/>
            <person name="Nakamura Y."/>
            <person name="Ichinomiya M."/>
            <person name="Sato N."/>
            <person name="Blanc-Mathieu R."/>
            <person name="Endo H."/>
            <person name="Kuwata A."/>
            <person name="Ogata H."/>
        </authorList>
    </citation>
    <scope>NUCLEOTIDE SEQUENCE [LARGE SCALE GENOMIC DNA]</scope>
    <source>
        <strain evidence="3">NIES 3701</strain>
    </source>
</reference>
<feature type="signal peptide" evidence="1">
    <location>
        <begin position="1"/>
        <end position="19"/>
    </location>
</feature>